<sequence>MQQIGRTIALQKLISRLGLKKWEELGFTMVPNQIIKGSGLTNSEMRVYATILMRTFNKGQCRVSHNTIAKDIGLNSKNSRITILNNIKKIVKKGFLESQRATNGSVCVYRPLVFVDKTGVVDRRVNKNSQPL</sequence>
<dbReference type="Gene3D" id="1.10.10.10">
    <property type="entry name" value="Winged helix-like DNA-binding domain superfamily/Winged helix DNA-binding domain"/>
    <property type="match status" value="1"/>
</dbReference>
<protein>
    <submittedName>
        <fullName evidence="1">Uncharacterized protein</fullName>
    </submittedName>
</protein>
<organism evidence="1">
    <name type="scientific">Candidatus Yanofskybacteria bacterium GW2011_GWE2_40_11</name>
    <dbReference type="NCBI Taxonomy" id="1619033"/>
    <lineage>
        <taxon>Bacteria</taxon>
        <taxon>Candidatus Yanofskyibacteriota</taxon>
    </lineage>
</organism>
<dbReference type="AlphaFoldDB" id="A0A0G0QKQ9"/>
<dbReference type="Proteomes" id="UP000034072">
    <property type="component" value="Unassembled WGS sequence"/>
</dbReference>
<accession>A0A0G0QKQ9</accession>
<evidence type="ECO:0000313" key="1">
    <source>
        <dbReference type="EMBL" id="KKR41009.1"/>
    </source>
</evidence>
<name>A0A0G0QKQ9_9BACT</name>
<dbReference type="EMBL" id="LBXZ01000002">
    <property type="protein sequence ID" value="KKR41009.1"/>
    <property type="molecule type" value="Genomic_DNA"/>
</dbReference>
<dbReference type="InterPro" id="IPR036388">
    <property type="entry name" value="WH-like_DNA-bd_sf"/>
</dbReference>
<comment type="caution">
    <text evidence="1">The sequence shown here is derived from an EMBL/GenBank/DDBJ whole genome shotgun (WGS) entry which is preliminary data.</text>
</comment>
<reference evidence="1" key="1">
    <citation type="journal article" date="2015" name="Nature">
        <title>rRNA introns, odd ribosomes, and small enigmatic genomes across a large radiation of phyla.</title>
        <authorList>
            <person name="Brown C.T."/>
            <person name="Hug L.A."/>
            <person name="Thomas B.C."/>
            <person name="Sharon I."/>
            <person name="Castelle C.J."/>
            <person name="Singh A."/>
            <person name="Wilkins M.J."/>
            <person name="Williams K.H."/>
            <person name="Banfield J.F."/>
        </authorList>
    </citation>
    <scope>NUCLEOTIDE SEQUENCE [LARGE SCALE GENOMIC DNA]</scope>
</reference>
<proteinExistence type="predicted"/>
<gene>
    <name evidence="1" type="ORF">UT75_C0002G0046</name>
</gene>